<dbReference type="GO" id="GO:0008168">
    <property type="term" value="F:methyltransferase activity"/>
    <property type="evidence" value="ECO:0007669"/>
    <property type="project" value="InterPro"/>
</dbReference>
<dbReference type="Gene3D" id="3.40.50.150">
    <property type="entry name" value="Vaccinia Virus protein VP39"/>
    <property type="match status" value="1"/>
</dbReference>
<dbReference type="GO" id="GO:0003676">
    <property type="term" value="F:nucleic acid binding"/>
    <property type="evidence" value="ECO:0007669"/>
    <property type="project" value="InterPro"/>
</dbReference>
<dbReference type="PRINTS" id="PR00507">
    <property type="entry name" value="N12N6MTFRASE"/>
</dbReference>
<dbReference type="InterPro" id="IPR029063">
    <property type="entry name" value="SAM-dependent_MTases_sf"/>
</dbReference>
<dbReference type="AlphaFoldDB" id="A0A6N2U2V9"/>
<organism evidence="1">
    <name type="scientific">Campylobacter ureolyticus</name>
    <dbReference type="NCBI Taxonomy" id="827"/>
    <lineage>
        <taxon>Bacteria</taxon>
        <taxon>Pseudomonadati</taxon>
        <taxon>Campylobacterota</taxon>
        <taxon>Epsilonproteobacteria</taxon>
        <taxon>Campylobacterales</taxon>
        <taxon>Campylobacteraceae</taxon>
        <taxon>Campylobacter</taxon>
    </lineage>
</organism>
<gene>
    <name evidence="1" type="ORF">CULFYP111_01634</name>
</gene>
<protein>
    <submittedName>
        <fullName evidence="1">Uncharacterized protein</fullName>
    </submittedName>
</protein>
<dbReference type="SUPFAM" id="SSF53335">
    <property type="entry name" value="S-adenosyl-L-methionine-dependent methyltransferases"/>
    <property type="match status" value="1"/>
</dbReference>
<dbReference type="EMBL" id="CACRSK010000007">
    <property type="protein sequence ID" value="VYT11917.1"/>
    <property type="molecule type" value="Genomic_DNA"/>
</dbReference>
<dbReference type="PROSITE" id="PS00092">
    <property type="entry name" value="N6_MTASE"/>
    <property type="match status" value="1"/>
</dbReference>
<reference evidence="1" key="1">
    <citation type="submission" date="2019-11" db="EMBL/GenBank/DDBJ databases">
        <authorList>
            <person name="Feng L."/>
        </authorList>
    </citation>
    <scope>NUCLEOTIDE SEQUENCE</scope>
    <source>
        <strain evidence="1">CUreolyticusLFYP111</strain>
    </source>
</reference>
<evidence type="ECO:0000313" key="1">
    <source>
        <dbReference type="EMBL" id="VYT11917.1"/>
    </source>
</evidence>
<accession>A0A6N2U2V9</accession>
<name>A0A6N2U2V9_9BACT</name>
<dbReference type="GO" id="GO:0032259">
    <property type="term" value="P:methylation"/>
    <property type="evidence" value="ECO:0007669"/>
    <property type="project" value="InterPro"/>
</dbReference>
<dbReference type="InterPro" id="IPR002052">
    <property type="entry name" value="DNA_methylase_N6_adenine_CS"/>
</dbReference>
<proteinExistence type="predicted"/>
<sequence length="349" mass="41254">MSIQTHLNKNATINLGSFYTPKFIVKKAYELLEKINLKDYLLFDSSCGYGDFFLYDDLNYLGADIDGVALSKVSKNIKVIHTNSLFNVSREKFGIKDSQKLIIIGNPPYNDKTSIIRNHIKKSLFDIDEKLKFRDLGISFLRSYAILKPDFVCVLHPLSYLIKRSNFNALKEFKTNYRLIDNLVISSEIFTPNSSTFFPIIIALYEKNSIGMDFEFIENYEFKTLENNKFKLNNFDFITNYINKYPNPGDKREAIAYFHTLRDINALKRNQTFQKKQNTNSIKVFKENLKYYCYIHHFKQYAYKLPYYFGNLDIFINNSEFLKISNKFLELKRNPTIEDYFKKLFKNML</sequence>